<evidence type="ECO:0000313" key="2">
    <source>
        <dbReference type="Proteomes" id="UP000316733"/>
    </source>
</evidence>
<organism evidence="1 2">
    <name type="scientific">Pseudomonas phage vB_PaeM_PA5oct</name>
    <dbReference type="NCBI Taxonomy" id="2163605"/>
    <lineage>
        <taxon>Viruses</taxon>
        <taxon>Duplodnaviria</taxon>
        <taxon>Heunggongvirae</taxon>
        <taxon>Uroviricota</taxon>
        <taxon>Caudoviricetes</taxon>
        <taxon>Arenbergviridae</taxon>
        <taxon>Wroclawvirus</taxon>
        <taxon>Wroclawvirus PA5oct</taxon>
    </lineage>
</organism>
<dbReference type="Proteomes" id="UP000316733">
    <property type="component" value="Segment"/>
</dbReference>
<proteinExistence type="predicted"/>
<reference evidence="2" key="1">
    <citation type="journal article" date="2020" name="bioRxiv">
        <title>Integrative omics analysis of Pseudomonas aeruginosa virus PA5oct highlights the molecular complexity of jumbo phages.</title>
        <authorList>
            <person name="Lood C."/>
            <person name="Danis-Wlodarczyk K."/>
            <person name="Blasdel B.G."/>
            <person name="Jang H.B."/>
            <person name="Vandenheuvel D."/>
            <person name="Briers Y."/>
            <person name="Noben J.-P."/>
            <person name="van Noort V."/>
            <person name="Drulis-Kawa Z."/>
            <person name="Lavigne R."/>
        </authorList>
    </citation>
    <scope>NUCLEOTIDE SEQUENCE [LARGE SCALE GENOMIC DNA]</scope>
</reference>
<keyword evidence="2" id="KW-1185">Reference proteome</keyword>
<protein>
    <submittedName>
        <fullName evidence="1">Uncharacterized protein</fullName>
    </submittedName>
</protein>
<sequence length="81" mass="9289">MNLSLLCKLSRVVRNSTIVVSIEYSNFFISIFNKIYSLIRIDIVSNLATCCLLPTVINLLSFCIEERNENKSKKDNNTKQT</sequence>
<dbReference type="EMBL" id="MK797984">
    <property type="protein sequence ID" value="QCG76293.1"/>
    <property type="molecule type" value="Genomic_DNA"/>
</dbReference>
<name>A0A4Y5JYY6_9CAUD</name>
<gene>
    <name evidence="1" type="ORF">EST35_0425</name>
</gene>
<accession>A0A4Y5JYY6</accession>
<evidence type="ECO:0000313" key="1">
    <source>
        <dbReference type="EMBL" id="QCG76293.1"/>
    </source>
</evidence>